<evidence type="ECO:0000313" key="3">
    <source>
        <dbReference type="Proteomes" id="UP001240236"/>
    </source>
</evidence>
<comment type="caution">
    <text evidence="2">The sequence shown here is derived from an EMBL/GenBank/DDBJ whole genome shotgun (WGS) entry which is preliminary data.</text>
</comment>
<dbReference type="RefSeq" id="WP_307248224.1">
    <property type="nucleotide sequence ID" value="NZ_JAUSUZ010000001.1"/>
</dbReference>
<reference evidence="2 3" key="1">
    <citation type="submission" date="2023-07" db="EMBL/GenBank/DDBJ databases">
        <title>Sequencing the genomes of 1000 actinobacteria strains.</title>
        <authorList>
            <person name="Klenk H.-P."/>
        </authorList>
    </citation>
    <scope>NUCLEOTIDE SEQUENCE [LARGE SCALE GENOMIC DNA]</scope>
    <source>
        <strain evidence="2 3">DSM 44709</strain>
    </source>
</reference>
<dbReference type="Pfam" id="PF01738">
    <property type="entry name" value="DLH"/>
    <property type="match status" value="1"/>
</dbReference>
<evidence type="ECO:0000313" key="2">
    <source>
        <dbReference type="EMBL" id="MDQ0371442.1"/>
    </source>
</evidence>
<dbReference type="EMBL" id="JAUSUZ010000001">
    <property type="protein sequence ID" value="MDQ0371442.1"/>
    <property type="molecule type" value="Genomic_DNA"/>
</dbReference>
<protein>
    <submittedName>
        <fullName evidence="2">Dienelactone hydrolase</fullName>
    </submittedName>
</protein>
<dbReference type="GO" id="GO:0016787">
    <property type="term" value="F:hydrolase activity"/>
    <property type="evidence" value="ECO:0007669"/>
    <property type="project" value="UniProtKB-KW"/>
</dbReference>
<dbReference type="Proteomes" id="UP001240236">
    <property type="component" value="Unassembled WGS sequence"/>
</dbReference>
<proteinExistence type="predicted"/>
<dbReference type="InterPro" id="IPR002925">
    <property type="entry name" value="Dienelactn_hydro"/>
</dbReference>
<keyword evidence="2" id="KW-0378">Hydrolase</keyword>
<organism evidence="2 3">
    <name type="scientific">Catenuloplanes indicus</name>
    <dbReference type="NCBI Taxonomy" id="137267"/>
    <lineage>
        <taxon>Bacteria</taxon>
        <taxon>Bacillati</taxon>
        <taxon>Actinomycetota</taxon>
        <taxon>Actinomycetes</taxon>
        <taxon>Micromonosporales</taxon>
        <taxon>Micromonosporaceae</taxon>
        <taxon>Catenuloplanes</taxon>
    </lineage>
</organism>
<dbReference type="Gene3D" id="3.40.50.1820">
    <property type="entry name" value="alpha/beta hydrolase"/>
    <property type="match status" value="1"/>
</dbReference>
<sequence>MTEIVLFHHVHGLTDGVRALAARFEAAGHTVHLPDLFEGRTFPTLEQGLAYAQEVGFSRIAERGRVAADALPEDVVYAGISLGVSPAQMLAQTRPRARGALLLEGCLPHGEFGPWPRGVPVQVHGMADDPIFAAEGDLDAARALVKEADDGEVFTYPGSVHLFTDEGLPGYDADATAQVVARALTMIGRH</sequence>
<feature type="domain" description="Dienelactone hydrolase" evidence="1">
    <location>
        <begin position="4"/>
        <end position="188"/>
    </location>
</feature>
<gene>
    <name evidence="2" type="ORF">J2S42_008111</name>
</gene>
<dbReference type="SUPFAM" id="SSF53474">
    <property type="entry name" value="alpha/beta-Hydrolases"/>
    <property type="match status" value="1"/>
</dbReference>
<keyword evidence="3" id="KW-1185">Reference proteome</keyword>
<evidence type="ECO:0000259" key="1">
    <source>
        <dbReference type="Pfam" id="PF01738"/>
    </source>
</evidence>
<dbReference type="InterPro" id="IPR029058">
    <property type="entry name" value="AB_hydrolase_fold"/>
</dbReference>
<name>A0AAE3W8X7_9ACTN</name>
<dbReference type="AlphaFoldDB" id="A0AAE3W8X7"/>
<accession>A0AAE3W8X7</accession>